<accession>A0ABX5W529</accession>
<dbReference type="Gene3D" id="2.80.10.50">
    <property type="match status" value="2"/>
</dbReference>
<gene>
    <name evidence="3" type="ORF">FJN17_12330</name>
</gene>
<reference evidence="4" key="1">
    <citation type="submission" date="2019-06" db="EMBL/GenBank/DDBJ databases">
        <title>Whole-Genome Sequence of Bradyrhizobium sp. 3 Strain 65S1MB.</title>
        <authorList>
            <person name="Bromfield E.S.P."/>
            <person name="Cloutier S."/>
            <person name="Nguyen H.D.T."/>
        </authorList>
    </citation>
    <scope>NUCLEOTIDE SEQUENCE [LARGE SCALE GENOMIC DNA]</scope>
    <source>
        <strain evidence="4">65S1MB</strain>
    </source>
</reference>
<name>A0ABX5W529_9BRAD</name>
<dbReference type="InterPro" id="IPR035992">
    <property type="entry name" value="Ricin_B-like_lectins"/>
</dbReference>
<evidence type="ECO:0000256" key="1">
    <source>
        <dbReference type="SAM" id="SignalP"/>
    </source>
</evidence>
<dbReference type="InterPro" id="IPR036116">
    <property type="entry name" value="FN3_sf"/>
</dbReference>
<dbReference type="SUPFAM" id="SSF49265">
    <property type="entry name" value="Fibronectin type III"/>
    <property type="match status" value="1"/>
</dbReference>
<evidence type="ECO:0000313" key="3">
    <source>
        <dbReference type="EMBL" id="QDF38290.1"/>
    </source>
</evidence>
<feature type="domain" description="Ricin B lectin" evidence="2">
    <location>
        <begin position="124"/>
        <end position="252"/>
    </location>
</feature>
<keyword evidence="1" id="KW-0732">Signal</keyword>
<dbReference type="CDD" id="cd00161">
    <property type="entry name" value="beta-trefoil_Ricin-like"/>
    <property type="match status" value="1"/>
</dbReference>
<reference evidence="3 4" key="2">
    <citation type="journal article" date="2020" name="Int. J. Syst. Evol. Microbiol.">
        <title>Description and complete genome sequences of Bradyrhizobium symbiodeficiens sp. nov., a non-symbiotic bacterium associated with legumes native to Canada.</title>
        <authorList>
            <person name="Bromfield E.S.P."/>
            <person name="Cloutier S."/>
            <person name="Nguyen H.D.T."/>
        </authorList>
    </citation>
    <scope>NUCLEOTIDE SEQUENCE [LARGE SCALE GENOMIC DNA]</scope>
    <source>
        <strain evidence="3 4">65S1MB</strain>
    </source>
</reference>
<evidence type="ECO:0000313" key="4">
    <source>
        <dbReference type="Proteomes" id="UP000319298"/>
    </source>
</evidence>
<keyword evidence="4" id="KW-1185">Reference proteome</keyword>
<dbReference type="SMART" id="SM00458">
    <property type="entry name" value="RICIN"/>
    <property type="match status" value="1"/>
</dbReference>
<proteinExistence type="predicted"/>
<dbReference type="SUPFAM" id="SSF50370">
    <property type="entry name" value="Ricin B-like lectins"/>
    <property type="match status" value="1"/>
</dbReference>
<feature type="signal peptide" evidence="1">
    <location>
        <begin position="1"/>
        <end position="27"/>
    </location>
</feature>
<protein>
    <submittedName>
        <fullName evidence="3">Ricin-type beta-trefoil lectin domain protein</fullName>
    </submittedName>
</protein>
<dbReference type="Proteomes" id="UP000319298">
    <property type="component" value="Chromosome"/>
</dbReference>
<feature type="chain" id="PRO_5045462174" evidence="1">
    <location>
        <begin position="28"/>
        <end position="255"/>
    </location>
</feature>
<sequence>MQNSYLCLVLGTLSFTLASISPNAASAFEDVNMGSAISVEGGHIVARWDTRGFHHYNIRWSANGGPEKQVERAGDKSFVYLTPYQPGVLYSISVQGCDKNFASSSKCTSWDGASCGNPRNPCTGPIPMPIKSRGGLCLDVDAPNQRVNGGRVQVWACNGSDQQLWSINGGRIVSLAGKCLDANLPEIHKNGGRIQVWDCNNSAQQNWRQNRLELRNGGGKCLDVHAPMLHQNGGIVQLWQCNGTIQQSWSQPGLL</sequence>
<dbReference type="InterPro" id="IPR000772">
    <property type="entry name" value="Ricin_B_lectin"/>
</dbReference>
<organism evidence="3 4">
    <name type="scientific">Bradyrhizobium symbiodeficiens</name>
    <dbReference type="NCBI Taxonomy" id="1404367"/>
    <lineage>
        <taxon>Bacteria</taxon>
        <taxon>Pseudomonadati</taxon>
        <taxon>Pseudomonadota</taxon>
        <taxon>Alphaproteobacteria</taxon>
        <taxon>Hyphomicrobiales</taxon>
        <taxon>Nitrobacteraceae</taxon>
        <taxon>Bradyrhizobium</taxon>
    </lineage>
</organism>
<dbReference type="RefSeq" id="WP_140479938.1">
    <property type="nucleotide sequence ID" value="NZ_CP029427.2"/>
</dbReference>
<dbReference type="PROSITE" id="PS50231">
    <property type="entry name" value="RICIN_B_LECTIN"/>
    <property type="match status" value="1"/>
</dbReference>
<dbReference type="Pfam" id="PF00652">
    <property type="entry name" value="Ricin_B_lectin"/>
    <property type="match status" value="1"/>
</dbReference>
<evidence type="ECO:0000259" key="2">
    <source>
        <dbReference type="SMART" id="SM00458"/>
    </source>
</evidence>
<dbReference type="EMBL" id="CP041090">
    <property type="protein sequence ID" value="QDF38290.1"/>
    <property type="molecule type" value="Genomic_DNA"/>
</dbReference>